<keyword evidence="1" id="KW-0813">Transport</keyword>
<accession>A0AB39A6X0</accession>
<keyword evidence="1" id="KW-0472">Membrane</keyword>
<dbReference type="Gene3D" id="1.20.120.1200">
    <property type="entry name" value="NADH-ubiquinone/plastoquinone oxidoreductase chain 6, subunit NuoJ"/>
    <property type="match status" value="1"/>
</dbReference>
<reference evidence="2" key="1">
    <citation type="submission" date="2024-07" db="EMBL/GenBank/DDBJ databases">
        <title>Mitochondrial DNA of the basidiomycete Jaminaea pallidilutea.</title>
        <authorList>
            <person name="Brejova B."/>
            <person name="Hodorova V."/>
            <person name="Nosek J."/>
        </authorList>
    </citation>
    <scope>NUCLEOTIDE SEQUENCE</scope>
</reference>
<dbReference type="Pfam" id="PF00499">
    <property type="entry name" value="Oxidored_q3"/>
    <property type="match status" value="1"/>
</dbReference>
<geneLocation type="mitochondrion" evidence="2"/>
<feature type="transmembrane region" description="Helical" evidence="1">
    <location>
        <begin position="30"/>
        <end position="51"/>
    </location>
</feature>
<name>A0AB39A6X0_9BASI</name>
<organism evidence="2">
    <name type="scientific">Jaminaea pallidilutea</name>
    <dbReference type="NCBI Taxonomy" id="2878321"/>
    <lineage>
        <taxon>Eukaryota</taxon>
        <taxon>Fungi</taxon>
        <taxon>Dikarya</taxon>
        <taxon>Basidiomycota</taxon>
        <taxon>Ustilaginomycotina</taxon>
        <taxon>Exobasidiomycetes</taxon>
        <taxon>Microstromatales</taxon>
        <taxon>Microstromatales incertae sedis</taxon>
        <taxon>Jaminaea</taxon>
    </lineage>
</organism>
<keyword evidence="1 2" id="KW-0496">Mitochondrion</keyword>
<dbReference type="GO" id="GO:0031966">
    <property type="term" value="C:mitochondrial membrane"/>
    <property type="evidence" value="ECO:0007669"/>
    <property type="project" value="UniProtKB-SubCell"/>
</dbReference>
<feature type="transmembrane region" description="Helical" evidence="1">
    <location>
        <begin position="6"/>
        <end position="23"/>
    </location>
</feature>
<gene>
    <name evidence="2" type="primary">ND6</name>
</gene>
<keyword evidence="1" id="KW-0249">Electron transport</keyword>
<dbReference type="InterPro" id="IPR042106">
    <property type="entry name" value="Nuo/plastoQ_OxRdtase_6_NuoJ"/>
</dbReference>
<keyword evidence="1" id="KW-0520">NAD</keyword>
<dbReference type="PANTHER" id="PTHR33269:SF17">
    <property type="entry name" value="NADH-UBIQUINONE OXIDOREDUCTASE CHAIN 6"/>
    <property type="match status" value="1"/>
</dbReference>
<feature type="transmembrane region" description="Helical" evidence="1">
    <location>
        <begin position="89"/>
        <end position="108"/>
    </location>
</feature>
<protein>
    <recommendedName>
        <fullName evidence="1">NADH-ubiquinone oxidoreductase chain 6</fullName>
        <ecNumber evidence="1">7.1.1.2</ecNumber>
    </recommendedName>
</protein>
<keyword evidence="1" id="KW-1278">Translocase</keyword>
<dbReference type="EMBL" id="PP995848">
    <property type="protein sequence ID" value="XDF86527.1"/>
    <property type="molecule type" value="Genomic_DNA"/>
</dbReference>
<feature type="transmembrane region" description="Helical" evidence="1">
    <location>
        <begin position="214"/>
        <end position="234"/>
    </location>
</feature>
<keyword evidence="1" id="KW-1133">Transmembrane helix</keyword>
<feature type="transmembrane region" description="Helical" evidence="1">
    <location>
        <begin position="57"/>
        <end position="77"/>
    </location>
</feature>
<comment type="function">
    <text evidence="1">Core subunit of the mitochondrial membrane respiratory chain NADH dehydrogenase (Complex I) which catalyzes electron transfer from NADH through the respiratory chain, using ubiquinone as an electron acceptor. Essential for the catalytic activity and assembly of complex I.</text>
</comment>
<comment type="subcellular location">
    <subcellularLocation>
        <location evidence="1">Mitochondrion membrane</location>
        <topology evidence="1">Multi-pass membrane protein</topology>
    </subcellularLocation>
</comment>
<dbReference type="PANTHER" id="PTHR33269">
    <property type="entry name" value="NADH-UBIQUINONE OXIDOREDUCTASE CHAIN 6"/>
    <property type="match status" value="1"/>
</dbReference>
<keyword evidence="1" id="KW-0679">Respiratory chain</keyword>
<feature type="transmembrane region" description="Helical" evidence="1">
    <location>
        <begin position="120"/>
        <end position="141"/>
    </location>
</feature>
<proteinExistence type="inferred from homology"/>
<comment type="catalytic activity">
    <reaction evidence="1">
        <text>a ubiquinone + NADH + 5 H(+)(in) = a ubiquinol + NAD(+) + 4 H(+)(out)</text>
        <dbReference type="Rhea" id="RHEA:29091"/>
        <dbReference type="Rhea" id="RHEA-COMP:9565"/>
        <dbReference type="Rhea" id="RHEA-COMP:9566"/>
        <dbReference type="ChEBI" id="CHEBI:15378"/>
        <dbReference type="ChEBI" id="CHEBI:16389"/>
        <dbReference type="ChEBI" id="CHEBI:17976"/>
        <dbReference type="ChEBI" id="CHEBI:57540"/>
        <dbReference type="ChEBI" id="CHEBI:57945"/>
        <dbReference type="EC" id="7.1.1.2"/>
    </reaction>
</comment>
<dbReference type="EC" id="7.1.1.2" evidence="1"/>
<dbReference type="InterPro" id="IPR001457">
    <property type="entry name" value="NADH_UbQ/plastoQ_OxRdtase_su6"/>
</dbReference>
<comment type="similarity">
    <text evidence="1">Belongs to the complex I subunit 6 family.</text>
</comment>
<dbReference type="AlphaFoldDB" id="A0AB39A6X0"/>
<sequence>MINLLLNILSVGAIISGILVITSKNPVISVLFLISVFLHTCGYLVLLGVGFIGISYLIVYVGAIAILFLFVVIMLNLQLQELSIVGKEYTQNLPLSLILGSVFLYEFTEILPFSFKDQSSFNITIIKEIIINFSLGVFNFINTKIISVIDFITKFTNKDYNNQNFITSQETINFNYINNNNTIYVAFNNMQVDENLENFIEIQSIAQIIYTNGIVWLILCSIILLLAIIAPITLTLNKQNKLYY</sequence>
<keyword evidence="1" id="KW-0830">Ubiquinone</keyword>
<evidence type="ECO:0000313" key="2">
    <source>
        <dbReference type="EMBL" id="XDF86527.1"/>
    </source>
</evidence>
<keyword evidence="1" id="KW-0812">Transmembrane</keyword>
<evidence type="ECO:0000256" key="1">
    <source>
        <dbReference type="RuleBase" id="RU004430"/>
    </source>
</evidence>
<dbReference type="GO" id="GO:0008137">
    <property type="term" value="F:NADH dehydrogenase (ubiquinone) activity"/>
    <property type="evidence" value="ECO:0007669"/>
    <property type="project" value="UniProtKB-UniRule"/>
</dbReference>